<evidence type="ECO:0000256" key="2">
    <source>
        <dbReference type="ARBA" id="ARBA00023125"/>
    </source>
</evidence>
<dbReference type="GO" id="GO:0003677">
    <property type="term" value="F:DNA binding"/>
    <property type="evidence" value="ECO:0007669"/>
    <property type="project" value="UniProtKB-KW"/>
</dbReference>
<keyword evidence="2" id="KW-0238">DNA-binding</keyword>
<feature type="compositionally biased region" description="Low complexity" evidence="3">
    <location>
        <begin position="81"/>
        <end position="115"/>
    </location>
</feature>
<dbReference type="GO" id="GO:0005634">
    <property type="term" value="C:nucleus"/>
    <property type="evidence" value="ECO:0007669"/>
    <property type="project" value="InterPro"/>
</dbReference>
<dbReference type="InterPro" id="IPR000116">
    <property type="entry name" value="HMGA"/>
</dbReference>
<dbReference type="AlphaFoldDB" id="A0A6A5YLV1"/>
<name>A0A6A5YLV1_9PLEO</name>
<proteinExistence type="predicted"/>
<dbReference type="GO" id="GO:0006355">
    <property type="term" value="P:regulation of DNA-templated transcription"/>
    <property type="evidence" value="ECO:0007669"/>
    <property type="project" value="InterPro"/>
</dbReference>
<dbReference type="GO" id="GO:0000785">
    <property type="term" value="C:chromatin"/>
    <property type="evidence" value="ECO:0007669"/>
    <property type="project" value="InterPro"/>
</dbReference>
<keyword evidence="5" id="KW-1185">Reference proteome</keyword>
<dbReference type="PRINTS" id="PR00930">
    <property type="entry name" value="HIGHMOBLTYIY"/>
</dbReference>
<evidence type="ECO:0000313" key="4">
    <source>
        <dbReference type="EMBL" id="KAF2108249.1"/>
    </source>
</evidence>
<sequence>MASPKAPKKRGHDGTEEVQPPPAKRGRGRPRKDPNAPPKHPKDPNAPKRGRGRPRKDPNAAPIAKPKVPGRGPGRPKKDSTAPTAAPSKSKSLPKVSTTTTSKSKVSSTRSTSAPNTTLAQFVGTYDITCEEVEDNWPDAADDMTLSIHPLPRTKSALIACFNLGILEGTMLIAADKKTLERVHKQVAATDSVKSDKSAVAVPKGGTLYFVWRGQNIGDDDQVHTGNGGQQSGTLKFNAEDMSFKGVGSFPALGAECSFIGTKISNEASDEPEPWSNYSEEAYEEANEQRWG</sequence>
<feature type="compositionally biased region" description="Basic residues" evidence="3">
    <location>
        <begin position="1"/>
        <end position="11"/>
    </location>
</feature>
<dbReference type="PRINTS" id="PR00929">
    <property type="entry name" value="ATHOOK"/>
</dbReference>
<feature type="region of interest" description="Disordered" evidence="3">
    <location>
        <begin position="1"/>
        <end position="115"/>
    </location>
</feature>
<dbReference type="Proteomes" id="UP000799770">
    <property type="component" value="Unassembled WGS sequence"/>
</dbReference>
<dbReference type="OrthoDB" id="3799285at2759"/>
<protein>
    <recommendedName>
        <fullName evidence="6">AT hook motif-containing protein</fullName>
    </recommendedName>
</protein>
<dbReference type="InterPro" id="IPR017956">
    <property type="entry name" value="AT_hook_DNA-bd_motif"/>
</dbReference>
<organism evidence="4 5">
    <name type="scientific">Lophiotrema nucula</name>
    <dbReference type="NCBI Taxonomy" id="690887"/>
    <lineage>
        <taxon>Eukaryota</taxon>
        <taxon>Fungi</taxon>
        <taxon>Dikarya</taxon>
        <taxon>Ascomycota</taxon>
        <taxon>Pezizomycotina</taxon>
        <taxon>Dothideomycetes</taxon>
        <taxon>Pleosporomycetidae</taxon>
        <taxon>Pleosporales</taxon>
        <taxon>Lophiotremataceae</taxon>
        <taxon>Lophiotrema</taxon>
    </lineage>
</organism>
<evidence type="ECO:0000313" key="5">
    <source>
        <dbReference type="Proteomes" id="UP000799770"/>
    </source>
</evidence>
<accession>A0A6A5YLV1</accession>
<dbReference type="SMART" id="SM00384">
    <property type="entry name" value="AT_hook"/>
    <property type="match status" value="3"/>
</dbReference>
<evidence type="ECO:0000256" key="1">
    <source>
        <dbReference type="ARBA" id="ARBA00022737"/>
    </source>
</evidence>
<dbReference type="EMBL" id="ML977349">
    <property type="protein sequence ID" value="KAF2108249.1"/>
    <property type="molecule type" value="Genomic_DNA"/>
</dbReference>
<reference evidence="4" key="1">
    <citation type="journal article" date="2020" name="Stud. Mycol.">
        <title>101 Dothideomycetes genomes: a test case for predicting lifestyles and emergence of pathogens.</title>
        <authorList>
            <person name="Haridas S."/>
            <person name="Albert R."/>
            <person name="Binder M."/>
            <person name="Bloem J."/>
            <person name="Labutti K."/>
            <person name="Salamov A."/>
            <person name="Andreopoulos B."/>
            <person name="Baker S."/>
            <person name="Barry K."/>
            <person name="Bills G."/>
            <person name="Bluhm B."/>
            <person name="Cannon C."/>
            <person name="Castanera R."/>
            <person name="Culley D."/>
            <person name="Daum C."/>
            <person name="Ezra D."/>
            <person name="Gonzalez J."/>
            <person name="Henrissat B."/>
            <person name="Kuo A."/>
            <person name="Liang C."/>
            <person name="Lipzen A."/>
            <person name="Lutzoni F."/>
            <person name="Magnuson J."/>
            <person name="Mondo S."/>
            <person name="Nolan M."/>
            <person name="Ohm R."/>
            <person name="Pangilinan J."/>
            <person name="Park H.-J."/>
            <person name="Ramirez L."/>
            <person name="Alfaro M."/>
            <person name="Sun H."/>
            <person name="Tritt A."/>
            <person name="Yoshinaga Y."/>
            <person name="Zwiers L.-H."/>
            <person name="Turgeon B."/>
            <person name="Goodwin S."/>
            <person name="Spatafora J."/>
            <person name="Crous P."/>
            <person name="Grigoriev I."/>
        </authorList>
    </citation>
    <scope>NUCLEOTIDE SEQUENCE</scope>
    <source>
        <strain evidence="4">CBS 627.86</strain>
    </source>
</reference>
<keyword evidence="1" id="KW-0677">Repeat</keyword>
<evidence type="ECO:0000256" key="3">
    <source>
        <dbReference type="SAM" id="MobiDB-lite"/>
    </source>
</evidence>
<evidence type="ECO:0008006" key="6">
    <source>
        <dbReference type="Google" id="ProtNLM"/>
    </source>
</evidence>
<feature type="region of interest" description="Disordered" evidence="3">
    <location>
        <begin position="264"/>
        <end position="292"/>
    </location>
</feature>
<gene>
    <name evidence="4" type="ORF">BDV96DRAFT_285852</name>
</gene>